<name>A0A9P4QWN9_9PLEO</name>
<feature type="transmembrane region" description="Helical" evidence="2">
    <location>
        <begin position="46"/>
        <end position="74"/>
    </location>
</feature>
<feature type="region of interest" description="Disordered" evidence="1">
    <location>
        <begin position="158"/>
        <end position="203"/>
    </location>
</feature>
<dbReference type="EMBL" id="ML996137">
    <property type="protein sequence ID" value="KAF2735318.1"/>
    <property type="molecule type" value="Genomic_DNA"/>
</dbReference>
<accession>A0A9P4QWN9</accession>
<protein>
    <submittedName>
        <fullName evidence="3">Uncharacterized protein</fullName>
    </submittedName>
</protein>
<keyword evidence="2" id="KW-1133">Transmembrane helix</keyword>
<organism evidence="3 4">
    <name type="scientific">Polyplosphaeria fusca</name>
    <dbReference type="NCBI Taxonomy" id="682080"/>
    <lineage>
        <taxon>Eukaryota</taxon>
        <taxon>Fungi</taxon>
        <taxon>Dikarya</taxon>
        <taxon>Ascomycota</taxon>
        <taxon>Pezizomycotina</taxon>
        <taxon>Dothideomycetes</taxon>
        <taxon>Pleosporomycetidae</taxon>
        <taxon>Pleosporales</taxon>
        <taxon>Tetraplosphaeriaceae</taxon>
        <taxon>Polyplosphaeria</taxon>
    </lineage>
</organism>
<evidence type="ECO:0000256" key="2">
    <source>
        <dbReference type="SAM" id="Phobius"/>
    </source>
</evidence>
<reference evidence="3" key="1">
    <citation type="journal article" date="2020" name="Stud. Mycol.">
        <title>101 Dothideomycetes genomes: a test case for predicting lifestyles and emergence of pathogens.</title>
        <authorList>
            <person name="Haridas S."/>
            <person name="Albert R."/>
            <person name="Binder M."/>
            <person name="Bloem J."/>
            <person name="Labutti K."/>
            <person name="Salamov A."/>
            <person name="Andreopoulos B."/>
            <person name="Baker S."/>
            <person name="Barry K."/>
            <person name="Bills G."/>
            <person name="Bluhm B."/>
            <person name="Cannon C."/>
            <person name="Castanera R."/>
            <person name="Culley D."/>
            <person name="Daum C."/>
            <person name="Ezra D."/>
            <person name="Gonzalez J."/>
            <person name="Henrissat B."/>
            <person name="Kuo A."/>
            <person name="Liang C."/>
            <person name="Lipzen A."/>
            <person name="Lutzoni F."/>
            <person name="Magnuson J."/>
            <person name="Mondo S."/>
            <person name="Nolan M."/>
            <person name="Ohm R."/>
            <person name="Pangilinan J."/>
            <person name="Park H.-J."/>
            <person name="Ramirez L."/>
            <person name="Alfaro M."/>
            <person name="Sun H."/>
            <person name="Tritt A."/>
            <person name="Yoshinaga Y."/>
            <person name="Zwiers L.-H."/>
            <person name="Turgeon B."/>
            <person name="Goodwin S."/>
            <person name="Spatafora J."/>
            <person name="Crous P."/>
            <person name="Grigoriev I."/>
        </authorList>
    </citation>
    <scope>NUCLEOTIDE SEQUENCE</scope>
    <source>
        <strain evidence="3">CBS 125425</strain>
    </source>
</reference>
<feature type="transmembrane region" description="Helical" evidence="2">
    <location>
        <begin position="12"/>
        <end position="34"/>
    </location>
</feature>
<gene>
    <name evidence="3" type="ORF">EJ04DRAFT_491901</name>
</gene>
<dbReference type="OrthoDB" id="5211263at2759"/>
<evidence type="ECO:0000313" key="4">
    <source>
        <dbReference type="Proteomes" id="UP000799444"/>
    </source>
</evidence>
<evidence type="ECO:0000313" key="3">
    <source>
        <dbReference type="EMBL" id="KAF2735318.1"/>
    </source>
</evidence>
<comment type="caution">
    <text evidence="3">The sequence shown here is derived from an EMBL/GenBank/DDBJ whole genome shotgun (WGS) entry which is preliminary data.</text>
</comment>
<dbReference type="Proteomes" id="UP000799444">
    <property type="component" value="Unassembled WGS sequence"/>
</dbReference>
<proteinExistence type="predicted"/>
<keyword evidence="4" id="KW-1185">Reference proteome</keyword>
<feature type="compositionally biased region" description="Polar residues" evidence="1">
    <location>
        <begin position="179"/>
        <end position="192"/>
    </location>
</feature>
<evidence type="ECO:0000256" key="1">
    <source>
        <dbReference type="SAM" id="MobiDB-lite"/>
    </source>
</evidence>
<dbReference type="AlphaFoldDB" id="A0A9P4QWN9"/>
<keyword evidence="2" id="KW-0472">Membrane</keyword>
<sequence>MAQPNIIWKKRILIPFWVIRILCMLFIIAVYALALKVISDDPDIDAPAIGVVVLFMLLIIAVLLMDVLSIILFLRDSLNVKTFLIINVLQTTFWFVVLILDLVAIARGGNAAGIAFTVFVLLTFVALLIYGSVQFRRQRKQNKLGQYAPTHNPAAPAGPHGQPLMYGNMPAPQPPAYQRPTSPYHQDTSYNSPAHEMHTPYPPQYQNHNHGAAAEFYQGGVKPASMV</sequence>
<feature type="transmembrane region" description="Helical" evidence="2">
    <location>
        <begin position="83"/>
        <end position="105"/>
    </location>
</feature>
<keyword evidence="2" id="KW-0812">Transmembrane</keyword>
<feature type="transmembrane region" description="Helical" evidence="2">
    <location>
        <begin position="111"/>
        <end position="133"/>
    </location>
</feature>